<proteinExistence type="predicted"/>
<comment type="caution">
    <text evidence="1">The sequence shown here is derived from an EMBL/GenBank/DDBJ whole genome shotgun (WGS) entry which is preliminary data.</text>
</comment>
<evidence type="ECO:0000313" key="1">
    <source>
        <dbReference type="EMBL" id="GIY00200.1"/>
    </source>
</evidence>
<protein>
    <submittedName>
        <fullName evidence="1">Uncharacterized protein</fullName>
    </submittedName>
</protein>
<reference evidence="1 2" key="1">
    <citation type="submission" date="2021-06" db="EMBL/GenBank/DDBJ databases">
        <title>Caerostris darwini draft genome.</title>
        <authorList>
            <person name="Kono N."/>
            <person name="Arakawa K."/>
        </authorList>
    </citation>
    <scope>NUCLEOTIDE SEQUENCE [LARGE SCALE GENOMIC DNA]</scope>
</reference>
<dbReference type="EMBL" id="BPLQ01003398">
    <property type="protein sequence ID" value="GIY00200.1"/>
    <property type="molecule type" value="Genomic_DNA"/>
</dbReference>
<accession>A0AAV4PWN1</accession>
<gene>
    <name evidence="1" type="ORF">CDAR_233701</name>
</gene>
<sequence length="112" mass="12764">MCRCSFCNRCGSDRSKWEEHQVRAGESKKGSPSSPHALISKSHELVCSFLPLSVSATLMRAHFDCSIHRERYFTQPPSEQNAHHLTLSRLEESGWHASFQNDSIVFSLLLFQ</sequence>
<evidence type="ECO:0000313" key="2">
    <source>
        <dbReference type="Proteomes" id="UP001054837"/>
    </source>
</evidence>
<organism evidence="1 2">
    <name type="scientific">Caerostris darwini</name>
    <dbReference type="NCBI Taxonomy" id="1538125"/>
    <lineage>
        <taxon>Eukaryota</taxon>
        <taxon>Metazoa</taxon>
        <taxon>Ecdysozoa</taxon>
        <taxon>Arthropoda</taxon>
        <taxon>Chelicerata</taxon>
        <taxon>Arachnida</taxon>
        <taxon>Araneae</taxon>
        <taxon>Araneomorphae</taxon>
        <taxon>Entelegynae</taxon>
        <taxon>Araneoidea</taxon>
        <taxon>Araneidae</taxon>
        <taxon>Caerostris</taxon>
    </lineage>
</organism>
<dbReference type="Proteomes" id="UP001054837">
    <property type="component" value="Unassembled WGS sequence"/>
</dbReference>
<keyword evidence="2" id="KW-1185">Reference proteome</keyword>
<name>A0AAV4PWN1_9ARAC</name>
<dbReference type="AlphaFoldDB" id="A0AAV4PWN1"/>